<dbReference type="EMBL" id="CP015970">
    <property type="protein sequence ID" value="AOZ46394.1"/>
    <property type="molecule type" value="Genomic_DNA"/>
</dbReference>
<dbReference type="EMBL" id="CP014352">
    <property type="protein sequence ID" value="AMS04910.1"/>
    <property type="molecule type" value="Genomic_DNA"/>
</dbReference>
<dbReference type="AlphaFoldDB" id="A0AAC8YE77"/>
<protein>
    <recommendedName>
        <fullName evidence="2">Helicase C-terminal domain-containing protein</fullName>
    </recommendedName>
</protein>
<dbReference type="Gene3D" id="3.40.50.300">
    <property type="entry name" value="P-loop containing nucleotide triphosphate hydrolases"/>
    <property type="match status" value="1"/>
</dbReference>
<reference evidence="4 6" key="1">
    <citation type="journal article" date="2016" name="Plant Dis.">
        <title>Improved production of propionic acid using genome shuffling.</title>
        <authorList>
            <person name="Luna-Flores C.H."/>
            <person name="Palfreyman R.W."/>
            <person name="Kromer J.O."/>
            <person name="Nielsen L.K."/>
            <person name="Marcellin E."/>
        </authorList>
    </citation>
    <scope>NUCLEOTIDE SEQUENCE [LARGE SCALE GENOMIC DNA]</scope>
    <source>
        <strain evidence="4 6">F3E8</strain>
    </source>
</reference>
<evidence type="ECO:0000259" key="2">
    <source>
        <dbReference type="Pfam" id="PF00271"/>
    </source>
</evidence>
<dbReference type="Proteomes" id="UP000075221">
    <property type="component" value="Chromosome"/>
</dbReference>
<feature type="domain" description="Helicase C-terminal" evidence="2">
    <location>
        <begin position="427"/>
        <end position="478"/>
    </location>
</feature>
<proteinExistence type="predicted"/>
<evidence type="ECO:0000256" key="1">
    <source>
        <dbReference type="SAM" id="MobiDB-lite"/>
    </source>
</evidence>
<gene>
    <name evidence="4" type="ORF">A8L58_06385</name>
    <name evidence="3" type="ORF">AXH35_04920</name>
</gene>
<organism evidence="3 5">
    <name type="scientific">Acidipropionibacterium acidipropionici</name>
    <dbReference type="NCBI Taxonomy" id="1748"/>
    <lineage>
        <taxon>Bacteria</taxon>
        <taxon>Bacillati</taxon>
        <taxon>Actinomycetota</taxon>
        <taxon>Actinomycetes</taxon>
        <taxon>Propionibacteriales</taxon>
        <taxon>Propionibacteriaceae</taxon>
        <taxon>Acidipropionibacterium</taxon>
    </lineage>
</organism>
<feature type="region of interest" description="Disordered" evidence="1">
    <location>
        <begin position="598"/>
        <end position="634"/>
    </location>
</feature>
<dbReference type="InterPro" id="IPR027417">
    <property type="entry name" value="P-loop_NTPase"/>
</dbReference>
<keyword evidence="6" id="KW-1185">Reference proteome</keyword>
<dbReference type="InterPro" id="IPR001650">
    <property type="entry name" value="Helicase_C-like"/>
</dbReference>
<dbReference type="SUPFAM" id="SSF52540">
    <property type="entry name" value="P-loop containing nucleoside triphosphate hydrolases"/>
    <property type="match status" value="1"/>
</dbReference>
<sequence>MRTLMRDLWGDSGAEDDGTPESWRMIWVPPAMPRRRLSGPYRGAGRFSKRLVFSQWAVAPKSISILVSNRSQSLARDAARSVRGDSWQPLRYPLRPGVRKESGSLSKVWTWGMAYPSWVLAELGDVTGYTRRTGQSLPVDPDEQRRDVAERLRPRLAELAERFGEGRGAVDARWYGVAGVLLDRLAATVSGAPWVGPARLGLVGSLPGNSEGIHAHLEALDDPGTLGAQPDDLADRLAQLALAAPGVCALRALAGVESGDSSEQWSDALRWKPVRSGALRIGWAMLRLFDRAEIQAAIWAGFQVDHGRRLAEEDPESRSQAYLRAALDQCLAGDLDAVFSEYLHQIGEAVGMFESGRGTDAMTRVVDEVVSALTIKTANQQLRPLTVQDGRVMEAEPEKMPCRFALRYGDAAATDQAENRSEMVRTAFNSPFWPFALATTSAGQEGIDFHRYCRCVVHWNLPSNPVDLEQREGRVHRYKCLAVRQNVASTWGPDVRVWQSHDPWKTVFRIAEEAVASSGAGDEMRPLWVWSPDSGDGVRIERRVLPLPLSREQGQYGRLVRMLGSYRMAFGQPRQEELLAVLGPDADDADLARAAMIDLTPNDPAASTGPWPPERPGREGRSSGRPRPVSPPGR</sequence>
<name>A0AAC8YE77_9ACTN</name>
<evidence type="ECO:0000313" key="3">
    <source>
        <dbReference type="EMBL" id="AMS04910.1"/>
    </source>
</evidence>
<dbReference type="Proteomes" id="UP000178666">
    <property type="component" value="Chromosome"/>
</dbReference>
<reference evidence="3 5" key="2">
    <citation type="submission" date="2016-02" db="EMBL/GenBank/DDBJ databases">
        <title>Complete Genome Sequence of Propionibacterium acidipropionici ATCC 55737.</title>
        <authorList>
            <person name="Luna Flores C.H."/>
            <person name="Nielsen L.K."/>
            <person name="Marcellin E."/>
        </authorList>
    </citation>
    <scope>NUCLEOTIDE SEQUENCE [LARGE SCALE GENOMIC DNA]</scope>
    <source>
        <strain evidence="3 5">ATCC 55737</strain>
    </source>
</reference>
<accession>A0AAC8YE77</accession>
<evidence type="ECO:0000313" key="5">
    <source>
        <dbReference type="Proteomes" id="UP000075221"/>
    </source>
</evidence>
<evidence type="ECO:0000313" key="6">
    <source>
        <dbReference type="Proteomes" id="UP000178666"/>
    </source>
</evidence>
<dbReference type="Pfam" id="PF00271">
    <property type="entry name" value="Helicase_C"/>
    <property type="match status" value="1"/>
</dbReference>
<evidence type="ECO:0000313" key="4">
    <source>
        <dbReference type="EMBL" id="AOZ46394.1"/>
    </source>
</evidence>